<evidence type="ECO:0000259" key="2">
    <source>
        <dbReference type="Pfam" id="PF25164"/>
    </source>
</evidence>
<dbReference type="InterPro" id="IPR010330">
    <property type="entry name" value="CoiA_nuc"/>
</dbReference>
<dbReference type="EMBL" id="JBFMIA010000004">
    <property type="protein sequence ID" value="MEW9501592.1"/>
    <property type="molecule type" value="Genomic_DNA"/>
</dbReference>
<organism evidence="4 5">
    <name type="scientific">Jeotgalibacillus marinus</name>
    <dbReference type="NCBI Taxonomy" id="86667"/>
    <lineage>
        <taxon>Bacteria</taxon>
        <taxon>Bacillati</taxon>
        <taxon>Bacillota</taxon>
        <taxon>Bacilli</taxon>
        <taxon>Bacillales</taxon>
        <taxon>Caryophanaceae</taxon>
        <taxon>Jeotgalibacillus</taxon>
    </lineage>
</organism>
<accession>A0ABV3Q2N1</accession>
<reference evidence="4 5" key="1">
    <citation type="journal article" date="1979" name="Int. J. Syst. Evol. Microbiol.">
        <title>Bacillus globisporus subsp. marinus subsp. nov.</title>
        <authorList>
            <person name="Liu H."/>
        </authorList>
    </citation>
    <scope>NUCLEOTIDE SEQUENCE [LARGE SCALE GENOMIC DNA]</scope>
    <source>
        <strain evidence="4 5">DSM 1297</strain>
    </source>
</reference>
<protein>
    <submittedName>
        <fullName evidence="4">Competence protein CoiA family protein</fullName>
    </submittedName>
</protein>
<dbReference type="Pfam" id="PF25164">
    <property type="entry name" value="CoiA_N"/>
    <property type="match status" value="1"/>
</dbReference>
<evidence type="ECO:0000313" key="4">
    <source>
        <dbReference type="EMBL" id="MEW9501592.1"/>
    </source>
</evidence>
<sequence length="416" mass="49000">MVYILQALNDREELVLLDGKKSRECLRSENVSTKFYCPQCHGEVRMKVGFVKIPHFSHISRSTCESFSEPESAIHLQAKQQLYEWLKGSHMVVEIEKTYCNLSQRADVSVVHEDHEYAIEFQRSQLAQEHWNHRTNGYKTHNIIPFWLLSTDCISPTLNQITLSAFHQLFIRYSEALHQFFLLTYDVQSHSFVILEHLLPLTKNKFFYTKSTYEISSLEFPQFPLTSPKLTASTLYTFRSYCARWCGDRVRYGKGQRDPLLCDFYKEKQSIQLIPPWVGLPLRQGMYLKTSPVEWQSYVFLLLRKALKRERSIHLLEAVDTITQCLNQKKLELRVMQTPAYKDKIRLVISEYFDLLGKLHIVMKENDRYMLTKNQQYTCIDHIAHKKEVYSQFWKNAAPVVIEHFNSVSEKSCKNS</sequence>
<keyword evidence="5" id="KW-1185">Reference proteome</keyword>
<evidence type="ECO:0000259" key="3">
    <source>
        <dbReference type="Pfam" id="PF25166"/>
    </source>
</evidence>
<gene>
    <name evidence="4" type="ORF">AB1471_07235</name>
</gene>
<feature type="domain" description="Competence protein CoiA C-terminal" evidence="3">
    <location>
        <begin position="258"/>
        <end position="378"/>
    </location>
</feature>
<dbReference type="RefSeq" id="WP_367779075.1">
    <property type="nucleotide sequence ID" value="NZ_JBFMIA010000004.1"/>
</dbReference>
<feature type="domain" description="Competence protein CoiA-like N-terminal" evidence="2">
    <location>
        <begin position="21"/>
        <end position="66"/>
    </location>
</feature>
<evidence type="ECO:0000259" key="1">
    <source>
        <dbReference type="Pfam" id="PF06054"/>
    </source>
</evidence>
<comment type="caution">
    <text evidence="4">The sequence shown here is derived from an EMBL/GenBank/DDBJ whole genome shotgun (WGS) entry which is preliminary data.</text>
</comment>
<name>A0ABV3Q2N1_9BACL</name>
<dbReference type="InterPro" id="IPR021176">
    <property type="entry name" value="Competence-induced_CoiA"/>
</dbReference>
<dbReference type="InterPro" id="IPR057252">
    <property type="entry name" value="CoiA_C"/>
</dbReference>
<dbReference type="Pfam" id="PF06054">
    <property type="entry name" value="CoiA_nuc"/>
    <property type="match status" value="1"/>
</dbReference>
<dbReference type="InterPro" id="IPR057253">
    <property type="entry name" value="CoiA-like_N"/>
</dbReference>
<feature type="domain" description="Competence protein CoiA nuclease-like" evidence="1">
    <location>
        <begin position="71"/>
        <end position="223"/>
    </location>
</feature>
<proteinExistence type="predicted"/>
<dbReference type="Pfam" id="PF25166">
    <property type="entry name" value="CoiA_C"/>
    <property type="match status" value="1"/>
</dbReference>
<evidence type="ECO:0000313" key="5">
    <source>
        <dbReference type="Proteomes" id="UP001556040"/>
    </source>
</evidence>
<dbReference type="PIRSF" id="PIRSF007487">
    <property type="entry name" value="Competence-induced_CoiA_bac"/>
    <property type="match status" value="1"/>
</dbReference>
<dbReference type="Proteomes" id="UP001556040">
    <property type="component" value="Unassembled WGS sequence"/>
</dbReference>